<dbReference type="EMBL" id="KZ679689">
    <property type="protein sequence ID" value="PTB50091.1"/>
    <property type="molecule type" value="Genomic_DNA"/>
</dbReference>
<dbReference type="InterPro" id="IPR000719">
    <property type="entry name" value="Prot_kinase_dom"/>
</dbReference>
<proteinExistence type="predicted"/>
<dbReference type="AlphaFoldDB" id="A0A2T3ZZ51"/>
<evidence type="ECO:0000256" key="4">
    <source>
        <dbReference type="ARBA" id="ARBA00022840"/>
    </source>
</evidence>
<dbReference type="InterPro" id="IPR051681">
    <property type="entry name" value="Ser/Thr_Kinases-Pseudokinases"/>
</dbReference>
<sequence length="468" mass="54029">MLVWHPEHRVKFDHHLHTEEEVYRFCVNNELYFQEYLHEDGIIFQQTPLKTSAICGELHNYWMKWNDCAITQHADSRQWLLLETIPGIQFRKIYEERDHIAAQRYFQRFVDDYRFGRVSEVAEVLGLTGESPQYDGFLETIPFSEIHSINFAPLAGANGLVYRAKWTCPQKIDMPASEIREVALKTTRLTALADERKFLSELDASLRALAARSVRCIRFYGITKVPRNCEPFPPDTLFMVFEWAELGSVLQYLNSRLTGARKDWEILFDCIEDIAVGLDELHRNNIIHRDIHPNNVLIATRPTPRDASTSISVEILLVDLGEGLAADKEQSLGRKYYGNVEYWAPEVRKHHQYSFASDIYSAGRLMAEMVQVRWRIVLQKTGGMDQSVPREIAQIIRMCMAKAPEARPNAEDLVYHIQDVHMELMRETSDGDYDIVFDNMVDGSHELNANVESESGEVLDLDEDGIPF</sequence>
<dbReference type="CDD" id="cd00180">
    <property type="entry name" value="PKc"/>
    <property type="match status" value="1"/>
</dbReference>
<organism evidence="6 7">
    <name type="scientific">Trichoderma harzianum CBS 226.95</name>
    <dbReference type="NCBI Taxonomy" id="983964"/>
    <lineage>
        <taxon>Eukaryota</taxon>
        <taxon>Fungi</taxon>
        <taxon>Dikarya</taxon>
        <taxon>Ascomycota</taxon>
        <taxon>Pezizomycotina</taxon>
        <taxon>Sordariomycetes</taxon>
        <taxon>Hypocreomycetidae</taxon>
        <taxon>Hypocreales</taxon>
        <taxon>Hypocreaceae</taxon>
        <taxon>Trichoderma</taxon>
    </lineage>
</organism>
<evidence type="ECO:0000256" key="3">
    <source>
        <dbReference type="ARBA" id="ARBA00022777"/>
    </source>
</evidence>
<protein>
    <recommendedName>
        <fullName evidence="5">Protein kinase domain-containing protein</fullName>
    </recommendedName>
</protein>
<reference evidence="6 7" key="1">
    <citation type="submission" date="2016-07" db="EMBL/GenBank/DDBJ databases">
        <title>Multiple horizontal gene transfer events from other fungi enriched the ability of initially mycotrophic Trichoderma (Ascomycota) to feed on dead plant biomass.</title>
        <authorList>
            <consortium name="DOE Joint Genome Institute"/>
            <person name="Aerts A."/>
            <person name="Atanasova L."/>
            <person name="Chenthamara K."/>
            <person name="Zhang J."/>
            <person name="Grujic M."/>
            <person name="Henrissat B."/>
            <person name="Kuo A."/>
            <person name="Salamov A."/>
            <person name="Lipzen A."/>
            <person name="Labutti K."/>
            <person name="Barry K."/>
            <person name="Miao Y."/>
            <person name="Rahimi M.J."/>
            <person name="Shen Q."/>
            <person name="Grigoriev I.V."/>
            <person name="Kubicek C.P."/>
            <person name="Druzhinina I.S."/>
        </authorList>
    </citation>
    <scope>NUCLEOTIDE SEQUENCE [LARGE SCALE GENOMIC DNA]</scope>
    <source>
        <strain evidence="6 7">CBS 226.95</strain>
    </source>
</reference>
<evidence type="ECO:0000313" key="6">
    <source>
        <dbReference type="EMBL" id="PTB50091.1"/>
    </source>
</evidence>
<keyword evidence="4" id="KW-0067">ATP-binding</keyword>
<dbReference type="PANTHER" id="PTHR44329:SF288">
    <property type="entry name" value="MITOGEN-ACTIVATED PROTEIN KINASE KINASE KINASE 20"/>
    <property type="match status" value="1"/>
</dbReference>
<dbReference type="STRING" id="983964.A0A2T3ZZ51"/>
<evidence type="ECO:0000256" key="2">
    <source>
        <dbReference type="ARBA" id="ARBA00022741"/>
    </source>
</evidence>
<dbReference type="Proteomes" id="UP000241690">
    <property type="component" value="Unassembled WGS sequence"/>
</dbReference>
<evidence type="ECO:0000259" key="5">
    <source>
        <dbReference type="PROSITE" id="PS50011"/>
    </source>
</evidence>
<gene>
    <name evidence="6" type="ORF">M431DRAFT_9377</name>
</gene>
<dbReference type="Pfam" id="PF07714">
    <property type="entry name" value="PK_Tyr_Ser-Thr"/>
    <property type="match status" value="1"/>
</dbReference>
<accession>A0A2T3ZZ51</accession>
<keyword evidence="3" id="KW-0418">Kinase</keyword>
<dbReference type="RefSeq" id="XP_024769768.1">
    <property type="nucleotide sequence ID" value="XM_024924511.1"/>
</dbReference>
<dbReference type="InterPro" id="IPR001245">
    <property type="entry name" value="Ser-Thr/Tyr_kinase_cat_dom"/>
</dbReference>
<evidence type="ECO:0000313" key="7">
    <source>
        <dbReference type="Proteomes" id="UP000241690"/>
    </source>
</evidence>
<dbReference type="Gene3D" id="1.10.510.10">
    <property type="entry name" value="Transferase(Phosphotransferase) domain 1"/>
    <property type="match status" value="1"/>
</dbReference>
<keyword evidence="2" id="KW-0547">Nucleotide-binding</keyword>
<feature type="domain" description="Protein kinase" evidence="5">
    <location>
        <begin position="147"/>
        <end position="424"/>
    </location>
</feature>
<name>A0A2T3ZZ51_TRIHA</name>
<dbReference type="SUPFAM" id="SSF56112">
    <property type="entry name" value="Protein kinase-like (PK-like)"/>
    <property type="match status" value="1"/>
</dbReference>
<dbReference type="PANTHER" id="PTHR44329">
    <property type="entry name" value="SERINE/THREONINE-PROTEIN KINASE TNNI3K-RELATED"/>
    <property type="match status" value="1"/>
</dbReference>
<keyword evidence="7" id="KW-1185">Reference proteome</keyword>
<dbReference type="GO" id="GO:0004674">
    <property type="term" value="F:protein serine/threonine kinase activity"/>
    <property type="evidence" value="ECO:0007669"/>
    <property type="project" value="TreeGrafter"/>
</dbReference>
<keyword evidence="1" id="KW-0808">Transferase</keyword>
<dbReference type="GO" id="GO:0005524">
    <property type="term" value="F:ATP binding"/>
    <property type="evidence" value="ECO:0007669"/>
    <property type="project" value="UniProtKB-KW"/>
</dbReference>
<evidence type="ECO:0000256" key="1">
    <source>
        <dbReference type="ARBA" id="ARBA00022679"/>
    </source>
</evidence>
<dbReference type="GeneID" id="36633094"/>
<dbReference type="InterPro" id="IPR011009">
    <property type="entry name" value="Kinase-like_dom_sf"/>
</dbReference>
<dbReference type="PROSITE" id="PS50011">
    <property type="entry name" value="PROTEIN_KINASE_DOM"/>
    <property type="match status" value="1"/>
</dbReference>